<feature type="domain" description="RagB/SusD" evidence="6">
    <location>
        <begin position="335"/>
        <end position="407"/>
    </location>
</feature>
<evidence type="ECO:0000313" key="8">
    <source>
        <dbReference type="EMBL" id="TCC94189.1"/>
    </source>
</evidence>
<keyword evidence="4" id="KW-0472">Membrane</keyword>
<evidence type="ECO:0000256" key="4">
    <source>
        <dbReference type="ARBA" id="ARBA00023136"/>
    </source>
</evidence>
<dbReference type="PROSITE" id="PS51257">
    <property type="entry name" value="PROKAR_LIPOPROTEIN"/>
    <property type="match status" value="1"/>
</dbReference>
<gene>
    <name evidence="8" type="ORF">EZ428_05265</name>
</gene>
<dbReference type="InterPro" id="IPR033985">
    <property type="entry name" value="SusD-like_N"/>
</dbReference>
<protein>
    <submittedName>
        <fullName evidence="8">RagB/SusD family nutrient uptake outer membrane protein</fullName>
    </submittedName>
</protein>
<dbReference type="Gene3D" id="1.25.40.390">
    <property type="match status" value="1"/>
</dbReference>
<reference evidence="8 9" key="1">
    <citation type="submission" date="2019-02" db="EMBL/GenBank/DDBJ databases">
        <title>Pedobacter sp. RP-1-13 sp. nov., isolated from Arctic soil.</title>
        <authorList>
            <person name="Dahal R.H."/>
        </authorList>
    </citation>
    <scope>NUCLEOTIDE SEQUENCE [LARGE SCALE GENOMIC DNA]</scope>
    <source>
        <strain evidence="8 9">RP-1-13</strain>
    </source>
</reference>
<comment type="caution">
    <text evidence="8">The sequence shown here is derived from an EMBL/GenBank/DDBJ whole genome shotgun (WGS) entry which is preliminary data.</text>
</comment>
<dbReference type="InterPro" id="IPR011990">
    <property type="entry name" value="TPR-like_helical_dom_sf"/>
</dbReference>
<proteinExistence type="inferred from homology"/>
<dbReference type="Proteomes" id="UP000292884">
    <property type="component" value="Unassembled WGS sequence"/>
</dbReference>
<evidence type="ECO:0000256" key="2">
    <source>
        <dbReference type="ARBA" id="ARBA00006275"/>
    </source>
</evidence>
<dbReference type="GO" id="GO:0009279">
    <property type="term" value="C:cell outer membrane"/>
    <property type="evidence" value="ECO:0007669"/>
    <property type="project" value="UniProtKB-SubCell"/>
</dbReference>
<name>A0A4R0N2W8_9SPHI</name>
<keyword evidence="5" id="KW-0998">Cell outer membrane</keyword>
<evidence type="ECO:0000256" key="1">
    <source>
        <dbReference type="ARBA" id="ARBA00004442"/>
    </source>
</evidence>
<dbReference type="Pfam" id="PF07980">
    <property type="entry name" value="SusD_RagB"/>
    <property type="match status" value="1"/>
</dbReference>
<dbReference type="Gene3D" id="2.20.20.130">
    <property type="match status" value="1"/>
</dbReference>
<keyword evidence="3" id="KW-0732">Signal</keyword>
<evidence type="ECO:0000313" key="9">
    <source>
        <dbReference type="Proteomes" id="UP000292884"/>
    </source>
</evidence>
<sequence>MKTKIAIIFSAGMLLISLISCEKFLDAKPDKKLAAPNTLIDLQALMDDDLRQNSQMVYAGEIAADNFFVKDAALKAIFKQTDVNIYNWEKQNQFEDVSNSWQNTYRTVYYGNTVMDNIANIERNTGNYKEWDNIKGQAHAFKGTALLHAAFVWCNAYSDEGASTNLGLVIRENTDFNVKSERATLGATYAQILSDLKQAAKLLPLTQIHPMRPSKVAAFALLSRAYLSMNKYVEAGLYADSVLQVNATLLDYNTLVSSAANPFTAYKGEVLFHLNDANPEMLNQANAFVVPELYQQYHTDDLRKKMYFKTIGTDFSFKGNYSGGTSQFFGPAVDEMYLNRAESYARQNRLMEALADLNAFMLKRWDKNKLYTKFESNDQKKVVDWILMERRKELLSRGLRWPDVKRLNLLGYQIELKRNYNSSQLVLPPNDPRFAMPLPEYIINLVGLKQNP</sequence>
<comment type="subcellular location">
    <subcellularLocation>
        <location evidence="1">Cell outer membrane</location>
    </subcellularLocation>
</comment>
<organism evidence="8 9">
    <name type="scientific">Pedobacter frigiditerrae</name>
    <dbReference type="NCBI Taxonomy" id="2530452"/>
    <lineage>
        <taxon>Bacteria</taxon>
        <taxon>Pseudomonadati</taxon>
        <taxon>Bacteroidota</taxon>
        <taxon>Sphingobacteriia</taxon>
        <taxon>Sphingobacteriales</taxon>
        <taxon>Sphingobacteriaceae</taxon>
        <taxon>Pedobacter</taxon>
    </lineage>
</organism>
<dbReference type="RefSeq" id="WP_131552050.1">
    <property type="nucleotide sequence ID" value="NZ_SJSK01000001.1"/>
</dbReference>
<evidence type="ECO:0000256" key="5">
    <source>
        <dbReference type="ARBA" id="ARBA00023237"/>
    </source>
</evidence>
<dbReference type="Pfam" id="PF14322">
    <property type="entry name" value="SusD-like_3"/>
    <property type="match status" value="1"/>
</dbReference>
<dbReference type="Gene3D" id="1.25.40.900">
    <property type="match status" value="1"/>
</dbReference>
<evidence type="ECO:0000259" key="7">
    <source>
        <dbReference type="Pfam" id="PF14322"/>
    </source>
</evidence>
<accession>A0A4R0N2W8</accession>
<evidence type="ECO:0000256" key="3">
    <source>
        <dbReference type="ARBA" id="ARBA00022729"/>
    </source>
</evidence>
<evidence type="ECO:0000259" key="6">
    <source>
        <dbReference type="Pfam" id="PF07980"/>
    </source>
</evidence>
<dbReference type="EMBL" id="SJSK01000001">
    <property type="protein sequence ID" value="TCC94189.1"/>
    <property type="molecule type" value="Genomic_DNA"/>
</dbReference>
<comment type="similarity">
    <text evidence="2">Belongs to the SusD family.</text>
</comment>
<dbReference type="AlphaFoldDB" id="A0A4R0N2W8"/>
<feature type="domain" description="SusD-like N-terminal" evidence="7">
    <location>
        <begin position="23"/>
        <end position="227"/>
    </location>
</feature>
<dbReference type="InterPro" id="IPR012944">
    <property type="entry name" value="SusD_RagB_dom"/>
</dbReference>
<dbReference type="SUPFAM" id="SSF48452">
    <property type="entry name" value="TPR-like"/>
    <property type="match status" value="1"/>
</dbReference>
<keyword evidence="9" id="KW-1185">Reference proteome</keyword>
<dbReference type="OrthoDB" id="653598at2"/>